<feature type="region of interest" description="Disordered" evidence="16">
    <location>
        <begin position="2097"/>
        <end position="2121"/>
    </location>
</feature>
<keyword evidence="6 15" id="KW-0245">EGF-like domain</keyword>
<keyword evidence="9" id="KW-0677">Repeat</keyword>
<gene>
    <name evidence="25" type="primary">LOC118413120</name>
</gene>
<dbReference type="Pfam" id="PF00008">
    <property type="entry name" value="EGF"/>
    <property type="match status" value="3"/>
</dbReference>
<evidence type="ECO:0000256" key="11">
    <source>
        <dbReference type="ARBA" id="ARBA00023136"/>
    </source>
</evidence>
<dbReference type="InterPro" id="IPR018097">
    <property type="entry name" value="EGF_Ca-bd_CS"/>
</dbReference>
<sequence>MAHAECQSKNREYTSLGCWWDRHDRAIPTLEGTDARLDGSYSTRSNAIEKCYSVALSRGFAVFAVQNGGQCFGSTALDTYNKWGASTDCNDDGEGGLWSNEVYRLAAAWLPLDPSWVVDSSGTPSVFKGVTYDAAKALDGSTGTYWNPQTDENYLYNNWYIVLNLTQPHALHRIAVNNYGDSTHDIAAFTLEKSLSGSPYDWKDVVSVTDVRNGTSERQDFGGFQGTAQHWRFVVTRTHSGWQPWLRELDLYGVASDLPGCEDDPCQHGATCRDVDGGYDCSCAAGYGGLNCEIDLDECASNPCQNGAECTDQVNGYTCVCPPGLDGVHCENGCGGLMKSPNGTFKSPGHPRNYDNNLDCVWTITVDPGERVFLSFFNFHLEVANDCKYDNVKVNDSQGDSVVELGTWCGTNIPALFTSTNNTISVLFHSDRSDVFPGFLAKWSIENADNCGTNPCQNGGSCLDQVDGYRCACTLGFEGMHCEEESDCGGLITTGQSGTIKSPGYPDNYATNLDCVWVINLHPRQRVHLSFVNFVLEDDSDCDYDNLKVQDGDGRGDSAVDLGTWCGSDAPPPLKSTNSTLTITFHSDYSEVFAGFFATWFTEQLPTEPLTSTPQPPTSTPQPPTSTPQPPTSTPQPTTSTPQPTTSTPQPKTSTPQPTTSTPQPTTSTPQPPTSTTANIAYNETSPAVEVTSAILGAVPTPTTEPVFTAPQNHTYPGLTNSTTQVHLNNTSLKVSPMVGTHGDMNSTRLNTPTMPTALNLTTWNMSTVARTPTADFNATRASRSTFRRTPAAFNTTRWNFTTVATATRISSGTTSANIADVDECATGTHTCRRDELCVNTDGSFACASCYPDVTLQGGGDSPWSAPDVKRRKPLTVRSDVTVDCEEEFALSFLWAVYLMDDFALIPISLPARVLTTASELTVPRNTLPYGRIVTGLEVVVMETESGLSVARKTAQWLTVKASPLVAHIAGGSARSVDLGSDVVVDASTSYDPDAVVANSTLLTYSWSCETKSGTSCDEVFGNSTDQQSYVISAALMPPYEPEVTLTVQVGYRERDPGQYSQTLQIFPAGSPTVQIRCLSNCETKLNPSERLVLSSTYSCASCGDDEPVRYNWTLRAAPPDFGRDDLRWGADTTTGRHLADVVVQAGVFKAIGDYTLRVAVSLGPDREGFAEYTFQPNDPPTVGSCSVSPENGTAMVTEFTISCAGFSDADLPLTYTFLYSTGAERLASVSTATGDVFSVLHTGQDSELSGLLLPIGLESRDYEVTIRADVYDGLGATSSVETAVKVFSLPPEESTNVATQLVVGANSTLGKLVRQGDFRSVVQLSNSVTSVLNSVSNATAEDKKAASTEARDAVVSALTSVQAMSVTSVNLVANALGQATSVTAEVSTDSQVAAADSLKNMATFLQSVPAEDLGATKMEESAKFMMTAVINVLEGSVTTAEKVKGEDDSSGQLEKTENATKAIFDTVNVMNELVLTRKRPNESPTVIVQGSFELALQKQSCGDMGEQIVRTSDRGGTWFRIPDASVLFGSSCPETGVGFENYQTTLNPYSYARNSDQIKTTVASLQFRSDAGTLEVNDLQKRIDVVTSRKDGSVQVLTQRGATVPSGQDAMLVHEFNLTDSDSSVLISVTLDPPDVPVRLYLRSHLPPSRDVFNLTTTLPLDENKLYSIPLGNNTEISADPYQWLVPAESLRGNDGKRYFVGVEHVPYNSTESGPHRANLDNSTERVYGDDDFFLNYTIRIFTSKCLFFDTTEQLWKSDGCEIGPLTTETVTHCLCNHLTAFGSDLQFFVAPNSLNILAALEGFKDISSNPGVVITIAVVVGIYLLFVIWARREDRKDATKIGATVLGGADGRSHVYQVLVFTGARADASTSAKVSIILHGEYGTSGPHTLEDSTRVTFKEGGVDTFVVTSHRSLGVLMALHVWHDNLGYDPSWFLDKILITDTQDDSVTTFLCNRWLAVEEDDGRVDRVLVAATDEELTKFSTLFSSKMSKNIRDGHLWFSVVGRPATSPFTRVQRASCCLSLLLCSMIVNIMFFGRGGAFQRPSPVSVLGFAIQIPVNWEQVIIGIQSALIVFPVNLAIVQIFRYCRPRGAKVKPAAPNATGKVNQSSRPDTSSYIKDFTPIRPSTSQLYGVRRQSLFADSGYDENVTDVSTGQERQSYARVGSSREGSRRSLRDAKGDPGSSVFEMSTGRNAKNKRKRLLPWWCVYIGWLLLLCTCSLSAFFTMLYGFEYGREKAEAWIFTFLTSFFFDLIITQPLKIFLLAFFFALLIKKPDHADEEVPPPTPVQEDEEYLGLYHLAASKVSSKARGKVGPPDAGELQTARERRYVEVGLRSALYDACFYFVYVALLLVVANGNRDTSMFHLTRHLHGTFDESFSEVTDAESLWAFLRESVIAETHAHQWYNDDVFSHRGFLQDSTSFVVGNVRLRQLRTKTNDSCGIPRSFAGILDDCDKSYDLWSADDVSHDVGWRALTEDQNGTETPTELQPWQYNFASLSVASPLYGLFSAYYDGGYIADLPGDMDADLATVETLEQLGWIDDNTRAVIIEMIVYNPNANLFSTVELMTEFSTIGKAFPKTQVTTVRLYQYVTDWGYVMIAFQIAFILVTLVFCFRELKNIFNLQKEYFKMFWKVVELTVCLMSLASIGVQLYAFYLVSEFNSVHEGKPVETRFIKYKQIGSWLQTDTYLLAWLVCVASLKLLHLLRFNKHVERGARMASAAAKPLGHFFLVFFSTFSAFCMIAYLILGTSVEGFGTYVSVMETMMATMMGEFDYYVIQDHHWLLGPAVFFFYLLICNNGMVFMFLTIFNEARKEVSFRERHEDKSENRKIAELAERRLRTFVANVSSKVTRKSGDRVKDLSKEDHGMLSRTWGSGKGSQISQIIK</sequence>
<reference evidence="24" key="1">
    <citation type="journal article" date="2020" name="Nat. Ecol. Evol.">
        <title>Deeply conserved synteny resolves early events in vertebrate evolution.</title>
        <authorList>
            <person name="Simakov O."/>
            <person name="Marletaz F."/>
            <person name="Yue J.X."/>
            <person name="O'Connell B."/>
            <person name="Jenkins J."/>
            <person name="Brandt A."/>
            <person name="Calef R."/>
            <person name="Tung C.H."/>
            <person name="Huang T.K."/>
            <person name="Schmutz J."/>
            <person name="Satoh N."/>
            <person name="Yu J.K."/>
            <person name="Putnam N.H."/>
            <person name="Green R.E."/>
            <person name="Rokhsar D.S."/>
        </authorList>
    </citation>
    <scope>NUCLEOTIDE SEQUENCE [LARGE SCALE GENOMIC DNA]</scope>
    <source>
        <strain evidence="24">S238N-H82</strain>
    </source>
</reference>
<feature type="region of interest" description="Disordered" evidence="16">
    <location>
        <begin position="2154"/>
        <end position="2191"/>
    </location>
</feature>
<dbReference type="KEGG" id="bfo:118413120"/>
<dbReference type="InterPro" id="IPR000203">
    <property type="entry name" value="GPS"/>
</dbReference>
<feature type="domain" description="EGF-like" evidence="20">
    <location>
        <begin position="295"/>
        <end position="331"/>
    </location>
</feature>
<dbReference type="GO" id="GO:0005262">
    <property type="term" value="F:calcium channel activity"/>
    <property type="evidence" value="ECO:0000318"/>
    <property type="project" value="GO_Central"/>
</dbReference>
<feature type="domain" description="REJ" evidence="23">
    <location>
        <begin position="847"/>
        <end position="1549"/>
    </location>
</feature>
<dbReference type="PROSITE" id="PS51111">
    <property type="entry name" value="REJ"/>
    <property type="match status" value="1"/>
</dbReference>
<dbReference type="CDD" id="cd00054">
    <property type="entry name" value="EGF_CA"/>
    <property type="match status" value="4"/>
</dbReference>
<organism evidence="24 25">
    <name type="scientific">Branchiostoma floridae</name>
    <name type="common">Florida lancelet</name>
    <name type="synonym">Amphioxus</name>
    <dbReference type="NCBI Taxonomy" id="7739"/>
    <lineage>
        <taxon>Eukaryota</taxon>
        <taxon>Metazoa</taxon>
        <taxon>Chordata</taxon>
        <taxon>Cephalochordata</taxon>
        <taxon>Leptocardii</taxon>
        <taxon>Amphioxiformes</taxon>
        <taxon>Branchiostomatidae</taxon>
        <taxon>Branchiostoma</taxon>
    </lineage>
</organism>
<dbReference type="FunFam" id="2.10.25.10:FF:000045">
    <property type="entry name" value="Slit guidance ligand 2"/>
    <property type="match status" value="1"/>
</dbReference>
<evidence type="ECO:0000256" key="16">
    <source>
        <dbReference type="SAM" id="MobiDB-lite"/>
    </source>
</evidence>
<evidence type="ECO:0000256" key="13">
    <source>
        <dbReference type="ARBA" id="ARBA00023180"/>
    </source>
</evidence>
<evidence type="ECO:0000256" key="5">
    <source>
        <dbReference type="ARBA" id="ARBA00022525"/>
    </source>
</evidence>
<comment type="similarity">
    <text evidence="3">Belongs to the polycystin family.</text>
</comment>
<dbReference type="Proteomes" id="UP000001554">
    <property type="component" value="Chromosome 4"/>
</dbReference>
<dbReference type="InterPro" id="IPR036392">
    <property type="entry name" value="PLAT/LH2_dom_sf"/>
</dbReference>
<feature type="transmembrane region" description="Helical" evidence="17">
    <location>
        <begin position="2021"/>
        <end position="2042"/>
    </location>
</feature>
<evidence type="ECO:0000256" key="17">
    <source>
        <dbReference type="SAM" id="Phobius"/>
    </source>
</evidence>
<dbReference type="InterPro" id="IPR002859">
    <property type="entry name" value="PKD/REJ-like"/>
</dbReference>
<dbReference type="SMART" id="SM00181">
    <property type="entry name" value="EGF"/>
    <property type="match status" value="4"/>
</dbReference>
<feature type="domain" description="EGF-like" evidence="20">
    <location>
        <begin position="447"/>
        <end position="483"/>
    </location>
</feature>
<dbReference type="PANTHER" id="PTHR10877:SF194">
    <property type="entry name" value="LOCATION OF VULVA DEFECTIVE 1"/>
    <property type="match status" value="1"/>
</dbReference>
<reference evidence="25" key="2">
    <citation type="submission" date="2025-08" db="UniProtKB">
        <authorList>
            <consortium name="RefSeq"/>
        </authorList>
    </citation>
    <scope>IDENTIFICATION</scope>
    <source>
        <strain evidence="25">S238N-H82</strain>
        <tissue evidence="25">Testes</tissue>
    </source>
</reference>
<dbReference type="InterPro" id="IPR049883">
    <property type="entry name" value="NOTCH1_EGF-like"/>
</dbReference>
<dbReference type="PROSITE" id="PS00022">
    <property type="entry name" value="EGF_1"/>
    <property type="match status" value="3"/>
</dbReference>
<evidence type="ECO:0000259" key="19">
    <source>
        <dbReference type="PROSITE" id="PS50022"/>
    </source>
</evidence>
<dbReference type="FunFam" id="2.10.25.10:FF:000006">
    <property type="entry name" value="Versican core protein-like isoform 1"/>
    <property type="match status" value="1"/>
</dbReference>
<dbReference type="SMART" id="SM00179">
    <property type="entry name" value="EGF_CA"/>
    <property type="match status" value="4"/>
</dbReference>
<dbReference type="Gene3D" id="2.40.180.10">
    <property type="entry name" value="Catalase core domain"/>
    <property type="match status" value="1"/>
</dbReference>
<feature type="compositionally biased region" description="Basic and acidic residues" evidence="16">
    <location>
        <begin position="2170"/>
        <end position="2181"/>
    </location>
</feature>
<keyword evidence="8" id="KW-0732">Signal</keyword>
<feature type="disulfide bond" evidence="14">
    <location>
        <begin position="488"/>
        <end position="515"/>
    </location>
</feature>
<feature type="transmembrane region" description="Helical" evidence="17">
    <location>
        <begin position="2689"/>
        <end position="2707"/>
    </location>
</feature>
<evidence type="ECO:0000256" key="4">
    <source>
        <dbReference type="ARBA" id="ARBA00022475"/>
    </source>
</evidence>
<dbReference type="SUPFAM" id="SSF49723">
    <property type="entry name" value="Lipase/lipooxygenase domain (PLAT/LH2 domain)"/>
    <property type="match status" value="1"/>
</dbReference>
<comment type="subcellular location">
    <subcellularLocation>
        <location evidence="2">Cell membrane</location>
        <topology evidence="2">Multi-pass membrane protein</topology>
    </subcellularLocation>
    <subcellularLocation>
        <location evidence="1">Secreted</location>
    </subcellularLocation>
</comment>
<keyword evidence="13" id="KW-0325">Glycoprotein</keyword>
<dbReference type="Pfam" id="PF00431">
    <property type="entry name" value="CUB"/>
    <property type="match status" value="2"/>
</dbReference>
<dbReference type="InterPro" id="IPR014010">
    <property type="entry name" value="REJ_dom"/>
</dbReference>
<dbReference type="GO" id="GO:0005576">
    <property type="term" value="C:extracellular region"/>
    <property type="evidence" value="ECO:0007669"/>
    <property type="project" value="UniProtKB-SubCell"/>
</dbReference>
<evidence type="ECO:0000256" key="10">
    <source>
        <dbReference type="ARBA" id="ARBA00022989"/>
    </source>
</evidence>
<dbReference type="FunFam" id="2.60.220.50:FF:000100">
    <property type="entry name" value="Uncharacterized protein"/>
    <property type="match status" value="1"/>
</dbReference>
<dbReference type="PROSITE" id="PS50095">
    <property type="entry name" value="PLAT"/>
    <property type="match status" value="1"/>
</dbReference>
<evidence type="ECO:0000256" key="9">
    <source>
        <dbReference type="ARBA" id="ARBA00022737"/>
    </source>
</evidence>
<dbReference type="InterPro" id="IPR057244">
    <property type="entry name" value="GAIN_B"/>
</dbReference>
<dbReference type="Pfam" id="PF08016">
    <property type="entry name" value="PKD_channel"/>
    <property type="match status" value="1"/>
</dbReference>
<dbReference type="Pfam" id="PF07645">
    <property type="entry name" value="EGF_CA"/>
    <property type="match status" value="1"/>
</dbReference>
<dbReference type="Pfam" id="PF20519">
    <property type="entry name" value="Polycystin_dom"/>
    <property type="match status" value="1"/>
</dbReference>
<evidence type="ECO:0000259" key="18">
    <source>
        <dbReference type="PROSITE" id="PS01180"/>
    </source>
</evidence>
<feature type="compositionally biased region" description="Polar residues" evidence="16">
    <location>
        <begin position="2105"/>
        <end position="2118"/>
    </location>
</feature>
<dbReference type="PROSITE" id="PS01180">
    <property type="entry name" value="CUB"/>
    <property type="match status" value="2"/>
</dbReference>
<dbReference type="PROSITE" id="PS01187">
    <property type="entry name" value="EGF_CA"/>
    <property type="match status" value="3"/>
</dbReference>
<feature type="domain" description="EGF-like" evidence="20">
    <location>
        <begin position="257"/>
        <end position="293"/>
    </location>
</feature>
<proteinExistence type="inferred from homology"/>
<evidence type="ECO:0000256" key="14">
    <source>
        <dbReference type="PROSITE-ProRule" id="PRU00059"/>
    </source>
</evidence>
<dbReference type="SMART" id="SM00303">
    <property type="entry name" value="GPS"/>
    <property type="match status" value="1"/>
</dbReference>
<feature type="disulfide bond" evidence="15">
    <location>
        <begin position="473"/>
        <end position="482"/>
    </location>
</feature>
<dbReference type="InterPro" id="IPR046338">
    <property type="entry name" value="GAIN_dom_sf"/>
</dbReference>
<dbReference type="PROSITE" id="PS50221">
    <property type="entry name" value="GAIN_B"/>
    <property type="match status" value="1"/>
</dbReference>
<dbReference type="SUPFAM" id="SSF57196">
    <property type="entry name" value="EGF/Laminin"/>
    <property type="match status" value="4"/>
</dbReference>
<dbReference type="GO" id="GO:0007399">
    <property type="term" value="P:nervous system development"/>
    <property type="evidence" value="ECO:0007669"/>
    <property type="project" value="UniProtKB-ARBA"/>
</dbReference>
<dbReference type="InterPro" id="IPR013122">
    <property type="entry name" value="PKD1_2_channel"/>
</dbReference>
<dbReference type="RefSeq" id="XP_035672187.1">
    <property type="nucleotide sequence ID" value="XM_035816294.1"/>
</dbReference>
<evidence type="ECO:0000256" key="8">
    <source>
        <dbReference type="ARBA" id="ARBA00022729"/>
    </source>
</evidence>
<dbReference type="FunFam" id="2.60.60.20:FF:000008">
    <property type="entry name" value="Polycystic kidney disease 1-like 2, isoform CRA_a"/>
    <property type="match status" value="1"/>
</dbReference>
<evidence type="ECO:0000256" key="1">
    <source>
        <dbReference type="ARBA" id="ARBA00004613"/>
    </source>
</evidence>
<dbReference type="Gene3D" id="2.60.120.260">
    <property type="entry name" value="Galactose-binding domain-like"/>
    <property type="match status" value="1"/>
</dbReference>
<dbReference type="FunFam" id="2.10.25.10:FF:000066">
    <property type="entry name" value="FAT atypical cadherin 4"/>
    <property type="match status" value="1"/>
</dbReference>
<feature type="transmembrane region" description="Helical" evidence="17">
    <location>
        <begin position="2062"/>
        <end position="2086"/>
    </location>
</feature>
<evidence type="ECO:0000256" key="6">
    <source>
        <dbReference type="ARBA" id="ARBA00022536"/>
    </source>
</evidence>
<evidence type="ECO:0000256" key="7">
    <source>
        <dbReference type="ARBA" id="ARBA00022692"/>
    </source>
</evidence>
<dbReference type="InterPro" id="IPR051223">
    <property type="entry name" value="Polycystin"/>
</dbReference>
<dbReference type="InterPro" id="IPR035914">
    <property type="entry name" value="Sperma_CUB_dom_sf"/>
</dbReference>
<dbReference type="InterPro" id="IPR000742">
    <property type="entry name" value="EGF"/>
</dbReference>
<dbReference type="Pfam" id="PF01825">
    <property type="entry name" value="GPS"/>
    <property type="match status" value="1"/>
</dbReference>
<dbReference type="PROSITE" id="PS01186">
    <property type="entry name" value="EGF_2"/>
    <property type="match status" value="2"/>
</dbReference>
<keyword evidence="11 17" id="KW-0472">Membrane</keyword>
<dbReference type="InterPro" id="IPR001024">
    <property type="entry name" value="PLAT/LH2_dom"/>
</dbReference>
<dbReference type="Gene3D" id="2.60.220.50">
    <property type="match status" value="1"/>
</dbReference>
<dbReference type="InterPro" id="IPR000421">
    <property type="entry name" value="FA58C"/>
</dbReference>
<dbReference type="CDD" id="cd00041">
    <property type="entry name" value="CUB"/>
    <property type="match status" value="2"/>
</dbReference>
<feature type="domain" description="F5/8 type C" evidence="19">
    <location>
        <begin position="89"/>
        <end position="254"/>
    </location>
</feature>
<dbReference type="SMART" id="SM00308">
    <property type="entry name" value="LH2"/>
    <property type="match status" value="1"/>
</dbReference>
<evidence type="ECO:0000256" key="12">
    <source>
        <dbReference type="ARBA" id="ARBA00023157"/>
    </source>
</evidence>
<dbReference type="PANTHER" id="PTHR10877">
    <property type="entry name" value="POLYCYSTIN FAMILY MEMBER"/>
    <property type="match status" value="1"/>
</dbReference>
<dbReference type="PRINTS" id="PR01983">
    <property type="entry name" value="NOTCH"/>
</dbReference>
<dbReference type="GO" id="GO:0005509">
    <property type="term" value="F:calcium ion binding"/>
    <property type="evidence" value="ECO:0007669"/>
    <property type="project" value="InterPro"/>
</dbReference>
<feature type="transmembrane region" description="Helical" evidence="17">
    <location>
        <begin position="1813"/>
        <end position="1832"/>
    </location>
</feature>
<evidence type="ECO:0000256" key="2">
    <source>
        <dbReference type="ARBA" id="ARBA00004651"/>
    </source>
</evidence>
<dbReference type="InterPro" id="IPR046791">
    <property type="entry name" value="Polycystin_dom"/>
</dbReference>
<dbReference type="Pfam" id="PF02010">
    <property type="entry name" value="REJ"/>
    <property type="match status" value="1"/>
</dbReference>
<evidence type="ECO:0000259" key="21">
    <source>
        <dbReference type="PROSITE" id="PS50095"/>
    </source>
</evidence>
<feature type="domain" description="PLAT" evidence="21">
    <location>
        <begin position="1856"/>
        <end position="1973"/>
    </location>
</feature>
<feature type="transmembrane region" description="Helical" evidence="17">
    <location>
        <begin position="2204"/>
        <end position="2230"/>
    </location>
</feature>
<dbReference type="Gene3D" id="2.10.25.10">
    <property type="entry name" value="Laminin"/>
    <property type="match status" value="4"/>
</dbReference>
<feature type="compositionally biased region" description="Pro residues" evidence="16">
    <location>
        <begin position="614"/>
        <end position="634"/>
    </location>
</feature>
<feature type="transmembrane region" description="Helical" evidence="17">
    <location>
        <begin position="2728"/>
        <end position="2747"/>
    </location>
</feature>
<keyword evidence="24" id="KW-1185">Reference proteome</keyword>
<feature type="transmembrane region" description="Helical" evidence="17">
    <location>
        <begin position="2789"/>
        <end position="2808"/>
    </location>
</feature>
<dbReference type="InterPro" id="IPR001881">
    <property type="entry name" value="EGF-like_Ca-bd_dom"/>
</dbReference>
<dbReference type="GeneID" id="118413120"/>
<feature type="transmembrane region" description="Helical" evidence="17">
    <location>
        <begin position="2634"/>
        <end position="2655"/>
    </location>
</feature>
<protein>
    <submittedName>
        <fullName evidence="25">Polycystic kidney disease protein 1-like 2</fullName>
    </submittedName>
</protein>
<dbReference type="OrthoDB" id="10264154at2759"/>
<keyword evidence="12 15" id="KW-1015">Disulfide bond</keyword>
<dbReference type="InterPro" id="IPR008979">
    <property type="entry name" value="Galactose-bd-like_sf"/>
</dbReference>
<keyword evidence="10 17" id="KW-1133">Transmembrane helix</keyword>
<feature type="transmembrane region" description="Helical" evidence="17">
    <location>
        <begin position="2338"/>
        <end position="2356"/>
    </location>
</feature>
<keyword evidence="4" id="KW-1003">Cell membrane</keyword>
<accession>A0A9J7KXC8</accession>
<evidence type="ECO:0000256" key="3">
    <source>
        <dbReference type="ARBA" id="ARBA00007200"/>
    </source>
</evidence>
<dbReference type="SMART" id="SM00042">
    <property type="entry name" value="CUB"/>
    <property type="match status" value="2"/>
</dbReference>
<feature type="domain" description="CUB" evidence="18">
    <location>
        <begin position="334"/>
        <end position="446"/>
    </location>
</feature>
<dbReference type="PROSITE" id="PS50022">
    <property type="entry name" value="FA58C_3"/>
    <property type="match status" value="1"/>
</dbReference>
<evidence type="ECO:0000259" key="20">
    <source>
        <dbReference type="PROSITE" id="PS50026"/>
    </source>
</evidence>
<feature type="disulfide bond" evidence="15">
    <location>
        <begin position="283"/>
        <end position="292"/>
    </location>
</feature>
<dbReference type="OMA" id="GQPFEYK"/>
<evidence type="ECO:0000256" key="15">
    <source>
        <dbReference type="PROSITE-ProRule" id="PRU00076"/>
    </source>
</evidence>
<dbReference type="GO" id="GO:0005886">
    <property type="term" value="C:plasma membrane"/>
    <property type="evidence" value="ECO:0007669"/>
    <property type="project" value="UniProtKB-SubCell"/>
</dbReference>
<evidence type="ECO:0000313" key="25">
    <source>
        <dbReference type="RefSeq" id="XP_035672187.1"/>
    </source>
</evidence>
<dbReference type="FunFam" id="2.60.120.290:FF:000013">
    <property type="entry name" value="Membrane frizzled-related protein"/>
    <property type="match status" value="2"/>
</dbReference>
<dbReference type="InterPro" id="IPR000152">
    <property type="entry name" value="EGF-type_Asp/Asn_hydroxyl_site"/>
</dbReference>
<feature type="region of interest" description="Disordered" evidence="16">
    <location>
        <begin position="607"/>
        <end position="679"/>
    </location>
</feature>
<dbReference type="InterPro" id="IPR000859">
    <property type="entry name" value="CUB_dom"/>
</dbReference>
<dbReference type="Gene3D" id="2.60.120.290">
    <property type="entry name" value="Spermadhesin, CUB domain"/>
    <property type="match status" value="2"/>
</dbReference>
<dbReference type="GO" id="GO:0050982">
    <property type="term" value="P:detection of mechanical stimulus"/>
    <property type="evidence" value="ECO:0000318"/>
    <property type="project" value="GO_Central"/>
</dbReference>
<name>A0A9J7KXC8_BRAFL</name>
<dbReference type="SUPFAM" id="SSF49785">
    <property type="entry name" value="Galactose-binding domain-like"/>
    <property type="match status" value="1"/>
</dbReference>
<feature type="compositionally biased region" description="Low complexity" evidence="16">
    <location>
        <begin position="635"/>
        <end position="677"/>
    </location>
</feature>
<feature type="domain" description="CUB" evidence="18">
    <location>
        <begin position="488"/>
        <end position="603"/>
    </location>
</feature>
<feature type="transmembrane region" description="Helical" evidence="17">
    <location>
        <begin position="2242"/>
        <end position="2273"/>
    </location>
</feature>
<dbReference type="GO" id="GO:0016020">
    <property type="term" value="C:membrane"/>
    <property type="evidence" value="ECO:0000318"/>
    <property type="project" value="GO_Central"/>
</dbReference>
<feature type="domain" description="GAIN-B" evidence="22">
    <location>
        <begin position="1617"/>
        <end position="1794"/>
    </location>
</feature>
<evidence type="ECO:0000259" key="22">
    <source>
        <dbReference type="PROSITE" id="PS50221"/>
    </source>
</evidence>
<keyword evidence="5" id="KW-0964">Secreted</keyword>
<keyword evidence="7 17" id="KW-0812">Transmembrane</keyword>
<dbReference type="PROSITE" id="PS50026">
    <property type="entry name" value="EGF_3"/>
    <property type="match status" value="3"/>
</dbReference>
<dbReference type="SUPFAM" id="SSF49854">
    <property type="entry name" value="Spermadhesin, CUB domain"/>
    <property type="match status" value="2"/>
</dbReference>
<dbReference type="Pfam" id="PF00754">
    <property type="entry name" value="F5_F8_type_C"/>
    <property type="match status" value="1"/>
</dbReference>
<comment type="caution">
    <text evidence="15">Lacks conserved residue(s) required for the propagation of feature annotation.</text>
</comment>
<evidence type="ECO:0000313" key="24">
    <source>
        <dbReference type="Proteomes" id="UP000001554"/>
    </source>
</evidence>
<feature type="transmembrane region" description="Helical" evidence="17">
    <location>
        <begin position="2594"/>
        <end position="2614"/>
    </location>
</feature>
<dbReference type="Pfam" id="PF01477">
    <property type="entry name" value="PLAT"/>
    <property type="match status" value="1"/>
</dbReference>
<evidence type="ECO:0000259" key="23">
    <source>
        <dbReference type="PROSITE" id="PS51111"/>
    </source>
</evidence>
<dbReference type="PROSITE" id="PS00010">
    <property type="entry name" value="ASX_HYDROXYL"/>
    <property type="match status" value="3"/>
</dbReference>
<feature type="disulfide bond" evidence="15">
    <location>
        <begin position="321"/>
        <end position="330"/>
    </location>
</feature>